<dbReference type="EMBL" id="OV696693">
    <property type="protein sequence ID" value="CAH1271752.1"/>
    <property type="molecule type" value="Genomic_DNA"/>
</dbReference>
<feature type="compositionally biased region" description="Basic and acidic residues" evidence="1">
    <location>
        <begin position="277"/>
        <end position="286"/>
    </location>
</feature>
<proteinExistence type="predicted"/>
<feature type="compositionally biased region" description="Polar residues" evidence="1">
    <location>
        <begin position="297"/>
        <end position="313"/>
    </location>
</feature>
<evidence type="ECO:0000256" key="1">
    <source>
        <dbReference type="SAM" id="MobiDB-lite"/>
    </source>
</evidence>
<feature type="region of interest" description="Disordered" evidence="1">
    <location>
        <begin position="32"/>
        <end position="120"/>
    </location>
</feature>
<name>A0A8K0AD38_BRALA</name>
<sequence>MASKDTGVQMANGTDDLIWITPHICIKKTVAEKTAAQGQKTSGDKTKDAAGAGHNKGVQSGTFGTSQRQAEQTSSAAADAGKGGLEGALAGMLHGPTIKDKTSKENAPIVGPDGIPTEKDRWGSEYVTLKQGAATMQSAAPTQAAATIKSADTTQSAASPGPGLSAALEGMLHGPTIKDKTSKEKAPIVGPGGVPKEEVRWGTEYATDKQGAAKMQSAAPMQAAATIKSADTTQSAAPPGPGLSAALEGMLHGPTIKDKNQKKKNAPVVGPDSIPTEEVRWGEQHSGKQGAAKMQSAAPTQAAATIKSADTTQSAAPPGPGLSAALEGMLHGPTIKDKTSKNKAPIVGPGGVPKEEVRWGTEYATDKQGAAKMQSAAPMQAAATIKSADTTQSAAPPGPGLSAALEGMLHGPTIKDKTSKEKAPIVGPGGVPKEEVRWGTEYVTDKQGAATMQSAAPMQAAATIKSADTTHSAAPPGPGLSAALEGMLHGPTIKDKNQKKKNAPVVGPDSIPTEEVRWGEQHSGKQGAVKMQSAAPMQAAATIRSADTTQSAAPPGAGLSAALEGMLHGPTIKDKTSKEKAPIVGPGGVPKEDVRWPEYDTGKQGAAKMQSAAPMQAAATIKSADTTQSAAPPGPGLSAALDGMLHGPTIKDKNQKKKNAPVVGPDSIPTEEVRWGEQHSGKQGAAKMQSAAPMQAAATIKSADTTQSAAPPGPGLSAALEGMLHGPTIKDRNQKKKNAPVVGPDSIPTEEVRWGEQHSGKQGAAKMQSAAPTQAAATIKSADTTQSAAPPGPGLSAALEGMLHGPTIKDKNQKKKNAPVVGPDSIPTEEVRWGEQHSGKGAKGSGQSNNKSGGRKGSGKKKGKK</sequence>
<organism evidence="2 3">
    <name type="scientific">Branchiostoma lanceolatum</name>
    <name type="common">Common lancelet</name>
    <name type="synonym">Amphioxus lanceolatum</name>
    <dbReference type="NCBI Taxonomy" id="7740"/>
    <lineage>
        <taxon>Eukaryota</taxon>
        <taxon>Metazoa</taxon>
        <taxon>Chordata</taxon>
        <taxon>Cephalochordata</taxon>
        <taxon>Leptocardii</taxon>
        <taxon>Amphioxiformes</taxon>
        <taxon>Branchiostomatidae</taxon>
        <taxon>Branchiostoma</taxon>
    </lineage>
</organism>
<protein>
    <submittedName>
        <fullName evidence="2">Hypp4704 protein</fullName>
    </submittedName>
</protein>
<keyword evidence="3" id="KW-1185">Reference proteome</keyword>
<feature type="region of interest" description="Disordered" evidence="1">
    <location>
        <begin position="382"/>
        <end position="437"/>
    </location>
</feature>
<feature type="compositionally biased region" description="Polar residues" evidence="1">
    <location>
        <begin position="770"/>
        <end position="786"/>
    </location>
</feature>
<feature type="compositionally biased region" description="Basic and acidic residues" evidence="1">
    <location>
        <begin position="829"/>
        <end position="838"/>
    </location>
</feature>
<dbReference type="OrthoDB" id="10048605at2759"/>
<feature type="region of interest" description="Disordered" evidence="1">
    <location>
        <begin position="177"/>
        <end position="196"/>
    </location>
</feature>
<feature type="compositionally biased region" description="Low complexity" evidence="1">
    <location>
        <begin position="551"/>
        <end position="563"/>
    </location>
</feature>
<reference evidence="2" key="1">
    <citation type="submission" date="2022-01" db="EMBL/GenBank/DDBJ databases">
        <authorList>
            <person name="Braso-Vives M."/>
        </authorList>
    </citation>
    <scope>NUCLEOTIDE SEQUENCE</scope>
</reference>
<accession>A0A8K0AD38</accession>
<dbReference type="Proteomes" id="UP000838412">
    <property type="component" value="Chromosome 8"/>
</dbReference>
<dbReference type="AlphaFoldDB" id="A0A8K0AD38"/>
<feature type="compositionally biased region" description="Basic residues" evidence="1">
    <location>
        <begin position="853"/>
        <end position="865"/>
    </location>
</feature>
<feature type="compositionally biased region" description="Polar residues" evidence="1">
    <location>
        <begin position="57"/>
        <end position="75"/>
    </location>
</feature>
<feature type="compositionally biased region" description="Basic and acidic residues" evidence="1">
    <location>
        <begin position="750"/>
        <end position="759"/>
    </location>
</feature>
<feature type="compositionally biased region" description="Basic and acidic residues" evidence="1">
    <location>
        <begin position="590"/>
        <end position="601"/>
    </location>
</feature>
<evidence type="ECO:0000313" key="2">
    <source>
        <dbReference type="EMBL" id="CAH1271752.1"/>
    </source>
</evidence>
<evidence type="ECO:0000313" key="3">
    <source>
        <dbReference type="Proteomes" id="UP000838412"/>
    </source>
</evidence>
<feature type="compositionally biased region" description="Basic and acidic residues" evidence="1">
    <location>
        <begin position="413"/>
        <end position="423"/>
    </location>
</feature>
<gene>
    <name evidence="2" type="primary">Hypp4704</name>
    <name evidence="2" type="ORF">BLAG_LOCUS23644</name>
</gene>
<feature type="compositionally biased region" description="Basic and acidic residues" evidence="1">
    <location>
        <begin position="177"/>
        <end position="186"/>
    </location>
</feature>
<feature type="compositionally biased region" description="Basic and acidic residues" evidence="1">
    <location>
        <begin position="514"/>
        <end position="523"/>
    </location>
</feature>
<feature type="compositionally biased region" description="Basic and acidic residues" evidence="1">
    <location>
        <begin position="571"/>
        <end position="581"/>
    </location>
</feature>
<feature type="region of interest" description="Disordered" evidence="1">
    <location>
        <begin position="225"/>
        <end position="358"/>
    </location>
</feature>
<feature type="compositionally biased region" description="Basic and acidic residues" evidence="1">
    <location>
        <begin position="671"/>
        <end position="680"/>
    </location>
</feature>
<feature type="region of interest" description="Disordered" evidence="1">
    <location>
        <begin position="461"/>
        <end position="865"/>
    </location>
</feature>